<keyword evidence="4" id="KW-1185">Reference proteome</keyword>
<dbReference type="InterPro" id="IPR051549">
    <property type="entry name" value="PEP_Utilizing_Enz"/>
</dbReference>
<feature type="domain" description="Pyruvate phosphate dikinase AMP/ATP-binding" evidence="2">
    <location>
        <begin position="84"/>
        <end position="221"/>
    </location>
</feature>
<organism evidence="3 4">
    <name type="scientific">Streptomyces polychromogenes</name>
    <dbReference type="NCBI Taxonomy" id="67342"/>
    <lineage>
        <taxon>Bacteria</taxon>
        <taxon>Bacillati</taxon>
        <taxon>Actinomycetota</taxon>
        <taxon>Actinomycetes</taxon>
        <taxon>Kitasatosporales</taxon>
        <taxon>Streptomycetaceae</taxon>
        <taxon>Streptomyces</taxon>
    </lineage>
</organism>
<dbReference type="SUPFAM" id="SSF52009">
    <property type="entry name" value="Phosphohistidine domain"/>
    <property type="match status" value="1"/>
</dbReference>
<evidence type="ECO:0000313" key="3">
    <source>
        <dbReference type="EMBL" id="GAA0297259.1"/>
    </source>
</evidence>
<dbReference type="EMBL" id="BAAABV010000018">
    <property type="protein sequence ID" value="GAA0297259.1"/>
    <property type="molecule type" value="Genomic_DNA"/>
</dbReference>
<evidence type="ECO:0000259" key="2">
    <source>
        <dbReference type="Pfam" id="PF01326"/>
    </source>
</evidence>
<evidence type="ECO:0000259" key="1">
    <source>
        <dbReference type="Pfam" id="PF00391"/>
    </source>
</evidence>
<dbReference type="PANTHER" id="PTHR43615">
    <property type="entry name" value="PHOSPHOENOLPYRUVATE SYNTHASE-RELATED"/>
    <property type="match status" value="1"/>
</dbReference>
<dbReference type="InterPro" id="IPR002192">
    <property type="entry name" value="PPDK_AMP/ATP-bd"/>
</dbReference>
<dbReference type="Gene3D" id="3.50.30.10">
    <property type="entry name" value="Phosphohistidine domain"/>
    <property type="match status" value="1"/>
</dbReference>
<accession>A0ABN0VGD9</accession>
<dbReference type="InterPro" id="IPR013815">
    <property type="entry name" value="ATP_grasp_subdomain_1"/>
</dbReference>
<dbReference type="InterPro" id="IPR036637">
    <property type="entry name" value="Phosphohistidine_dom_sf"/>
</dbReference>
<dbReference type="Gene3D" id="3.30.1490.20">
    <property type="entry name" value="ATP-grasp fold, A domain"/>
    <property type="match status" value="1"/>
</dbReference>
<dbReference type="InterPro" id="IPR008279">
    <property type="entry name" value="PEP-util_enz_mobile_dom"/>
</dbReference>
<gene>
    <name evidence="3" type="ORF">GCM10010302_39880</name>
</gene>
<protein>
    <submittedName>
        <fullName evidence="3">PEP/pyruvate-binding domain-containing protein</fullName>
    </submittedName>
</protein>
<name>A0ABN0VGD9_9ACTN</name>
<dbReference type="PANTHER" id="PTHR43615:SF1">
    <property type="entry name" value="PPDK_N DOMAIN-CONTAINING PROTEIN"/>
    <property type="match status" value="1"/>
</dbReference>
<reference evidence="3 4" key="1">
    <citation type="journal article" date="2019" name="Int. J. Syst. Evol. Microbiol.">
        <title>The Global Catalogue of Microorganisms (GCM) 10K type strain sequencing project: providing services to taxonomists for standard genome sequencing and annotation.</title>
        <authorList>
            <consortium name="The Broad Institute Genomics Platform"/>
            <consortium name="The Broad Institute Genome Sequencing Center for Infectious Disease"/>
            <person name="Wu L."/>
            <person name="Ma J."/>
        </authorList>
    </citation>
    <scope>NUCLEOTIDE SEQUENCE [LARGE SCALE GENOMIC DNA]</scope>
    <source>
        <strain evidence="3 4">JCM 4505</strain>
    </source>
</reference>
<dbReference type="Pfam" id="PF01326">
    <property type="entry name" value="PPDK_N"/>
    <property type="match status" value="1"/>
</dbReference>
<dbReference type="Proteomes" id="UP001501867">
    <property type="component" value="Unassembled WGS sequence"/>
</dbReference>
<sequence length="836" mass="89032">MAAVSTPRDETSAHAGLLRSLDTTGADDAPLVGRKAAQLGALRRDGFPVPPGVVLTVGAFEEVLGELRRTGRAGAEVPAAGLPLSEEVLRAVGEIAARFPDTALAVRSSGVAEDAPDRSYAGQYATVLDVRGPEALTAAVRTCLASAFSRHLKAYQDPAEPWPALAVLVQPMVAAEAAGVAFSVNPVDGSRDETLVNAVRGLGERLVSGQAAPDEWSVRAGAEPRRTAGAEDALGAAEIGRVAELTRRVADRAGCPQDIEWAWAGGEPVLLQARPVTALPPQAREVPVLFEVPPGRWLRGGYTLKPLTPMNVSTLIRAVNAGSEGLFRYAFAEGIDVRSLGGWSYLRIVPLPDAAAVRRRAERVVAAVRADEPHGLVERWHTRWQPELARRTARAGDADLGALTDGALLEELDERIALADRAQHLHFLVGGASSLVWGELGVVCRDLLGWGAEEVLPLLTGLPGKASEPALALAGLAALARERPVVREVLANPDEGCVERLEAAEPEFAAAFHRYLTEYGQRCLGADVAEPSLREQPLTVLRLIAGQLVAGSDPQEAMRRTVGEREAAARRARRELAAAGAGGVERFERALVRAERAFPLRDDTGFYAHVCWGQVRYALRELAARLVRRGLMDRVEEVFLLSVDEARRALADGGDPRALVARRAGEQNWAAARMGPLTYGAPEASVSRDEVLDSLPREDRALLEPVRWIDSVSHLGARGSASEGDRLLHGTGVSAGRYTGTVRVVLDEGEFDRLRPGDVLVCPETTPQWSVLFGSIGALVTDTGGLLSHPSILAREHGVPAVVATGNATEVLRDGQVVEIDGRAGTVRVLDPEPAA</sequence>
<dbReference type="Pfam" id="PF00391">
    <property type="entry name" value="PEP-utilizers"/>
    <property type="match status" value="1"/>
</dbReference>
<dbReference type="SUPFAM" id="SSF56059">
    <property type="entry name" value="Glutathione synthetase ATP-binding domain-like"/>
    <property type="match status" value="1"/>
</dbReference>
<evidence type="ECO:0000313" key="4">
    <source>
        <dbReference type="Proteomes" id="UP001501867"/>
    </source>
</evidence>
<dbReference type="Gene3D" id="3.30.470.20">
    <property type="entry name" value="ATP-grasp fold, B domain"/>
    <property type="match status" value="2"/>
</dbReference>
<feature type="domain" description="PEP-utilising enzyme mobile" evidence="1">
    <location>
        <begin position="755"/>
        <end position="825"/>
    </location>
</feature>
<proteinExistence type="predicted"/>
<dbReference type="RefSeq" id="WP_344161060.1">
    <property type="nucleotide sequence ID" value="NZ_BAAABV010000018.1"/>
</dbReference>
<comment type="caution">
    <text evidence="3">The sequence shown here is derived from an EMBL/GenBank/DDBJ whole genome shotgun (WGS) entry which is preliminary data.</text>
</comment>